<comment type="caution">
    <text evidence="2">The sequence shown here is derived from an EMBL/GenBank/DDBJ whole genome shotgun (WGS) entry which is preliminary data.</text>
</comment>
<keyword evidence="1" id="KW-0812">Transmembrane</keyword>
<reference evidence="2" key="1">
    <citation type="journal article" date="2019" name="Sci. Rep.">
        <title>Draft genome of Tanacetum cinerariifolium, the natural source of mosquito coil.</title>
        <authorList>
            <person name="Yamashiro T."/>
            <person name="Shiraishi A."/>
            <person name="Satake H."/>
            <person name="Nakayama K."/>
        </authorList>
    </citation>
    <scope>NUCLEOTIDE SEQUENCE</scope>
</reference>
<evidence type="ECO:0000313" key="2">
    <source>
        <dbReference type="EMBL" id="GEV94354.1"/>
    </source>
</evidence>
<sequence>MSWILDDQGKKIIVFPVGEGVVDGVVLFGSSSEVVFGVVFVSKVVFVLVCSNEVLIGSVCSGVVLVVFGILDVEGVGELAGGVLVKVVVLLLEGVLL</sequence>
<feature type="transmembrane region" description="Helical" evidence="1">
    <location>
        <begin position="25"/>
        <end position="49"/>
    </location>
</feature>
<dbReference type="AlphaFoldDB" id="A0A699GT87"/>
<keyword evidence="1" id="KW-0472">Membrane</keyword>
<dbReference type="EMBL" id="BKCJ010039549">
    <property type="protein sequence ID" value="GEV94354.1"/>
    <property type="molecule type" value="Genomic_DNA"/>
</dbReference>
<accession>A0A699GT87</accession>
<proteinExistence type="predicted"/>
<feature type="transmembrane region" description="Helical" evidence="1">
    <location>
        <begin position="54"/>
        <end position="73"/>
    </location>
</feature>
<keyword evidence="1" id="KW-1133">Transmembrane helix</keyword>
<evidence type="ECO:0008006" key="3">
    <source>
        <dbReference type="Google" id="ProtNLM"/>
    </source>
</evidence>
<protein>
    <recommendedName>
        <fullName evidence="3">Transmembrane protein</fullName>
    </recommendedName>
</protein>
<evidence type="ECO:0000256" key="1">
    <source>
        <dbReference type="SAM" id="Phobius"/>
    </source>
</evidence>
<name>A0A699GT87_TANCI</name>
<organism evidence="2">
    <name type="scientific">Tanacetum cinerariifolium</name>
    <name type="common">Dalmatian daisy</name>
    <name type="synonym">Chrysanthemum cinerariifolium</name>
    <dbReference type="NCBI Taxonomy" id="118510"/>
    <lineage>
        <taxon>Eukaryota</taxon>
        <taxon>Viridiplantae</taxon>
        <taxon>Streptophyta</taxon>
        <taxon>Embryophyta</taxon>
        <taxon>Tracheophyta</taxon>
        <taxon>Spermatophyta</taxon>
        <taxon>Magnoliopsida</taxon>
        <taxon>eudicotyledons</taxon>
        <taxon>Gunneridae</taxon>
        <taxon>Pentapetalae</taxon>
        <taxon>asterids</taxon>
        <taxon>campanulids</taxon>
        <taxon>Asterales</taxon>
        <taxon>Asteraceae</taxon>
        <taxon>Asteroideae</taxon>
        <taxon>Anthemideae</taxon>
        <taxon>Anthemidinae</taxon>
        <taxon>Tanacetum</taxon>
    </lineage>
</organism>
<gene>
    <name evidence="2" type="ORF">Tci_166331</name>
</gene>